<sequence length="160" mass="18296">MKPGASTLNVQGFSITDNKKSVAPNSMKMGWFYVRVLERLPPEVTADLNNHGIAFRTNEMIQIGWFKKFLNEEQTAYMRSLNKFSLFDVKSYDKPDFKKLKDHNQFLVIATDDWTPNPPATIVRKCMDGMFIATGQTAEKLNEDPRVCKVEEVPVAKPLH</sequence>
<proteinExistence type="predicted"/>
<comment type="caution">
    <text evidence="1">The sequence shown here is derived from an EMBL/GenBank/DDBJ whole genome shotgun (WGS) entry which is preliminary data.</text>
</comment>
<keyword evidence="2" id="KW-1185">Reference proteome</keyword>
<name>A0ABR2K2L6_9EUKA</name>
<evidence type="ECO:0000313" key="2">
    <source>
        <dbReference type="Proteomes" id="UP001470230"/>
    </source>
</evidence>
<protein>
    <submittedName>
        <fullName evidence="1">Uncharacterized protein</fullName>
    </submittedName>
</protein>
<organism evidence="1 2">
    <name type="scientific">Tritrichomonas musculus</name>
    <dbReference type="NCBI Taxonomy" id="1915356"/>
    <lineage>
        <taxon>Eukaryota</taxon>
        <taxon>Metamonada</taxon>
        <taxon>Parabasalia</taxon>
        <taxon>Tritrichomonadida</taxon>
        <taxon>Tritrichomonadidae</taxon>
        <taxon>Tritrichomonas</taxon>
    </lineage>
</organism>
<accession>A0ABR2K2L6</accession>
<gene>
    <name evidence="1" type="ORF">M9Y10_044310</name>
</gene>
<dbReference type="Proteomes" id="UP001470230">
    <property type="component" value="Unassembled WGS sequence"/>
</dbReference>
<reference evidence="1 2" key="1">
    <citation type="submission" date="2024-04" db="EMBL/GenBank/DDBJ databases">
        <title>Tritrichomonas musculus Genome.</title>
        <authorList>
            <person name="Alves-Ferreira E."/>
            <person name="Grigg M."/>
            <person name="Lorenzi H."/>
            <person name="Galac M."/>
        </authorList>
    </citation>
    <scope>NUCLEOTIDE SEQUENCE [LARGE SCALE GENOMIC DNA]</scope>
    <source>
        <strain evidence="1 2">EAF2021</strain>
    </source>
</reference>
<evidence type="ECO:0000313" key="1">
    <source>
        <dbReference type="EMBL" id="KAK8885181.1"/>
    </source>
</evidence>
<dbReference type="EMBL" id="JAPFFF010000008">
    <property type="protein sequence ID" value="KAK8885181.1"/>
    <property type="molecule type" value="Genomic_DNA"/>
</dbReference>